<gene>
    <name evidence="1" type="ORF">GDO54_011722</name>
</gene>
<name>A0AAV2ZZF5_PYXAD</name>
<dbReference type="EMBL" id="DYDO01000005">
    <property type="protein sequence ID" value="DBA24014.1"/>
    <property type="molecule type" value="Genomic_DNA"/>
</dbReference>
<organism evidence="1 2">
    <name type="scientific">Pyxicephalus adspersus</name>
    <name type="common">African bullfrog</name>
    <dbReference type="NCBI Taxonomy" id="30357"/>
    <lineage>
        <taxon>Eukaryota</taxon>
        <taxon>Metazoa</taxon>
        <taxon>Chordata</taxon>
        <taxon>Craniata</taxon>
        <taxon>Vertebrata</taxon>
        <taxon>Euteleostomi</taxon>
        <taxon>Amphibia</taxon>
        <taxon>Batrachia</taxon>
        <taxon>Anura</taxon>
        <taxon>Neobatrachia</taxon>
        <taxon>Ranoidea</taxon>
        <taxon>Pyxicephalidae</taxon>
        <taxon>Pyxicephalinae</taxon>
        <taxon>Pyxicephalus</taxon>
    </lineage>
</organism>
<proteinExistence type="predicted"/>
<sequence>MVEKVFCFYSTLENYDPPRVFFNSKLSWFWLDSLGTVYVSGTEKHRCGFSKLCTWICIHVGPYVERGWIHIFIWYWCLCDQAVCAQGWWDDGSMCKQKLSLPLGSTNLANFTFSTKIQL</sequence>
<evidence type="ECO:0000313" key="1">
    <source>
        <dbReference type="EMBL" id="DBA24014.1"/>
    </source>
</evidence>
<accession>A0AAV2ZZF5</accession>
<dbReference type="AlphaFoldDB" id="A0AAV2ZZF5"/>
<dbReference type="Proteomes" id="UP001181693">
    <property type="component" value="Unassembled WGS sequence"/>
</dbReference>
<evidence type="ECO:0000313" key="2">
    <source>
        <dbReference type="Proteomes" id="UP001181693"/>
    </source>
</evidence>
<reference evidence="1" key="1">
    <citation type="thesis" date="2020" institute="ProQuest LLC" country="789 East Eisenhower Parkway, Ann Arbor, MI, USA">
        <title>Comparative Genomics and Chromosome Evolution.</title>
        <authorList>
            <person name="Mudd A.B."/>
        </authorList>
    </citation>
    <scope>NUCLEOTIDE SEQUENCE</scope>
    <source>
        <strain evidence="1">1538</strain>
        <tissue evidence="1">Blood</tissue>
    </source>
</reference>
<protein>
    <submittedName>
        <fullName evidence="1">Uncharacterized protein</fullName>
    </submittedName>
</protein>
<comment type="caution">
    <text evidence="1">The sequence shown here is derived from an EMBL/GenBank/DDBJ whole genome shotgun (WGS) entry which is preliminary data.</text>
</comment>
<keyword evidence="2" id="KW-1185">Reference proteome</keyword>